<dbReference type="GO" id="GO:0047869">
    <property type="term" value="F:dimethylpropiothetin dethiomethylase activity"/>
    <property type="evidence" value="ECO:0007669"/>
    <property type="project" value="InterPro"/>
</dbReference>
<evidence type="ECO:0000313" key="1">
    <source>
        <dbReference type="EMBL" id="CUS54492.1"/>
    </source>
</evidence>
<dbReference type="SUPFAM" id="SSF51182">
    <property type="entry name" value="RmlC-like cupins"/>
    <property type="match status" value="1"/>
</dbReference>
<dbReference type="EMBL" id="CZRL01000104">
    <property type="protein sequence ID" value="CUS54492.1"/>
    <property type="molecule type" value="Genomic_DNA"/>
</dbReference>
<protein>
    <recommendedName>
        <fullName evidence="2">Cupin 2 conserved barrel domain-containing protein</fullName>
    </recommendedName>
</protein>
<dbReference type="InterPro" id="IPR014710">
    <property type="entry name" value="RmlC-like_jellyroll"/>
</dbReference>
<dbReference type="Pfam" id="PF16867">
    <property type="entry name" value="DMSP_lyase"/>
    <property type="match status" value="1"/>
</dbReference>
<dbReference type="InterPro" id="IPR031723">
    <property type="entry name" value="DMSP_lyase"/>
</dbReference>
<reference evidence="1" key="1">
    <citation type="submission" date="2015-10" db="EMBL/GenBank/DDBJ databases">
        <authorList>
            <person name="Gilbert D.G."/>
        </authorList>
    </citation>
    <scope>NUCLEOTIDE SEQUENCE</scope>
</reference>
<proteinExistence type="predicted"/>
<dbReference type="AlphaFoldDB" id="A0A160TTG9"/>
<dbReference type="Gene3D" id="2.60.120.10">
    <property type="entry name" value="Jelly Rolls"/>
    <property type="match status" value="1"/>
</dbReference>
<accession>A0A160TTG9</accession>
<evidence type="ECO:0008006" key="2">
    <source>
        <dbReference type="Google" id="ProtNLM"/>
    </source>
</evidence>
<gene>
    <name evidence="1" type="ORF">MGWOODY_XGa809</name>
</gene>
<sequence length="260" mass="28847">MTKIAATFAREFATALANADTPTNVAGDNVTESLDRFRLALESVSNPDDHQNRRSKLPGDASDWLRDALSRLTGEGSFSEAIVAAAEAENWYQIYNDGTPSKNDEPNPMEDLAPGMFAARLIGPSRGLIQSNQMLAGLFLLRPGLHYPLHQHEATEIYFAVSGTAYIQHGINGEAKRLSPGQVSLTPSNRLHALTMGDEPVLLLWTWLGEFGGRNWWWHRQNDGSWRRDAWERSEDASWVQTASEPISEAEITALQSNDN</sequence>
<dbReference type="InterPro" id="IPR011051">
    <property type="entry name" value="RmlC_Cupin_sf"/>
</dbReference>
<name>A0A160TTG9_9ZZZZ</name>
<organism evidence="1">
    <name type="scientific">hydrothermal vent metagenome</name>
    <dbReference type="NCBI Taxonomy" id="652676"/>
    <lineage>
        <taxon>unclassified sequences</taxon>
        <taxon>metagenomes</taxon>
        <taxon>ecological metagenomes</taxon>
    </lineage>
</organism>